<dbReference type="EnsemblMetazoa" id="PPAI000505-RA">
    <property type="protein sequence ID" value="PPAI000505-PA"/>
    <property type="gene ID" value="PPAI000505"/>
</dbReference>
<feature type="domain" description="ODAD1 central coiled coil region" evidence="2">
    <location>
        <begin position="82"/>
        <end position="371"/>
    </location>
</feature>
<protein>
    <recommendedName>
        <fullName evidence="2">ODAD1 central coiled coil region domain-containing protein</fullName>
    </recommendedName>
</protein>
<dbReference type="EMBL" id="AJVK01020802">
    <property type="status" value="NOT_ANNOTATED_CDS"/>
    <property type="molecule type" value="Genomic_DNA"/>
</dbReference>
<dbReference type="VEuPathDB" id="VectorBase:PPAI000505"/>
<reference evidence="3" key="1">
    <citation type="submission" date="2022-08" db="UniProtKB">
        <authorList>
            <consortium name="EnsemblMetazoa"/>
        </authorList>
    </citation>
    <scope>IDENTIFICATION</scope>
    <source>
        <strain evidence="3">Israel</strain>
    </source>
</reference>
<accession>A0A1B0CZI3</accession>
<organism evidence="3 4">
    <name type="scientific">Phlebotomus papatasi</name>
    <name type="common">Sandfly</name>
    <dbReference type="NCBI Taxonomy" id="29031"/>
    <lineage>
        <taxon>Eukaryota</taxon>
        <taxon>Metazoa</taxon>
        <taxon>Ecdysozoa</taxon>
        <taxon>Arthropoda</taxon>
        <taxon>Hexapoda</taxon>
        <taxon>Insecta</taxon>
        <taxon>Pterygota</taxon>
        <taxon>Neoptera</taxon>
        <taxon>Endopterygota</taxon>
        <taxon>Diptera</taxon>
        <taxon>Nematocera</taxon>
        <taxon>Psychodoidea</taxon>
        <taxon>Psychodidae</taxon>
        <taxon>Phlebotomus</taxon>
        <taxon>Phlebotomus</taxon>
    </lineage>
</organism>
<evidence type="ECO:0000313" key="3">
    <source>
        <dbReference type="EnsemblMetazoa" id="PPAI000505-PA"/>
    </source>
</evidence>
<dbReference type="PANTHER" id="PTHR21694">
    <property type="entry name" value="COILED-COIL DOMAIN-CONTAINING PROTEIN 63"/>
    <property type="match status" value="1"/>
</dbReference>
<keyword evidence="1" id="KW-0175">Coiled coil</keyword>
<dbReference type="PANTHER" id="PTHR21694:SF18">
    <property type="entry name" value="COILED-COIL DOMAIN-CONTAINING PROTEIN 63"/>
    <property type="match status" value="1"/>
</dbReference>
<dbReference type="InterPro" id="IPR051876">
    <property type="entry name" value="ODA-DC/CCD"/>
</dbReference>
<evidence type="ECO:0000259" key="2">
    <source>
        <dbReference type="Pfam" id="PF21773"/>
    </source>
</evidence>
<evidence type="ECO:0000256" key="1">
    <source>
        <dbReference type="ARBA" id="ARBA00023054"/>
    </source>
</evidence>
<dbReference type="AlphaFoldDB" id="A0A1B0CZI3"/>
<keyword evidence="4" id="KW-1185">Reference proteome</keyword>
<dbReference type="InterPro" id="IPR049258">
    <property type="entry name" value="ODAD1_CC"/>
</dbReference>
<evidence type="ECO:0000313" key="4">
    <source>
        <dbReference type="Proteomes" id="UP000092462"/>
    </source>
</evidence>
<dbReference type="Proteomes" id="UP000092462">
    <property type="component" value="Unassembled WGS sequence"/>
</dbReference>
<proteinExistence type="predicted"/>
<dbReference type="Pfam" id="PF21773">
    <property type="entry name" value="ODAD1_CC"/>
    <property type="match status" value="1"/>
</dbReference>
<name>A0A1B0CZI3_PHLPP</name>
<sequence length="433" mass="50593">MVKKQLSWATKKRTEMEIDHADPFLKLLNYSRIIHAPSSIELPSFYPHFSRPFIRKLQKEIDRLRSNQITDHRYNEKICKMQKDVVKLENRLEVAHKRAGAVMAENAELRQMIDHMLQERALFNDVWAKMVTQLNQGKKHMMDLIDQSTAAYDQRDELCNKLQLLKDRSQADKMAHIQEMRELQRKLDHDAKLHQFLGIKGQHRVNTELDMREANKKRQLQEQLENQLEEYNTILQRIRAFSTEEDVDKLASQFMKQEEENFALFNYVNELSHEVETLNESVQRLQDSIGKEKPHTITFPHENSLAHLKSEIDATRVCEIGSGRRRSQSGADRANDIKVTCDEKLNELLTGVEKIFRLIRCDDAPVLNLLGIHKKVTINNVQLFLGIIEKRTNQMIATITYVEPPSKILAKKDRIPKFNVRESAKGPTKIQQK</sequence>
<dbReference type="VEuPathDB" id="VectorBase:PPAPM1_011873"/>